<dbReference type="Pfam" id="PF21882">
    <property type="entry name" value="Gp53-like_C"/>
    <property type="match status" value="1"/>
</dbReference>
<feature type="domain" description="Putative tail fiber protein gp53-like C-terminal" evidence="1">
    <location>
        <begin position="202"/>
        <end position="285"/>
    </location>
</feature>
<dbReference type="InterPro" id="IPR054075">
    <property type="entry name" value="Gp53-like_C"/>
</dbReference>
<sequence>MDYPKSVPGVGLVDGKFVDENQVTGEPGSLIPAAWGNAVTAEIMAVISGAGLSPSEGDNEQLRQAISGLIGKATVDFGLGSLSLPLLASVNDQAISSGLYRVAAAAIGLPIAEPGFVDIRREDDGKISQRYYSRTSDRAFFRRANGSFGPWLEKLHAGNLGSATEMATGTSTSKPPSIAAVMSLFAKRSFAADDFVRIPDVPGGLIVQWGRSPNVAADATREVIFPVAFPNACRGMLACLQSAVAGTNPVAVYAAPTSLSAGQVVRDVATSPYAAGEIVYLAFGN</sequence>
<name>A0A023WY29_STUST</name>
<accession>A0A023WY29</accession>
<dbReference type="Proteomes" id="UP000025238">
    <property type="component" value="Chromosome"/>
</dbReference>
<organism evidence="2 3">
    <name type="scientific">Stutzerimonas stutzeri</name>
    <name type="common">Pseudomonas stutzeri</name>
    <dbReference type="NCBI Taxonomy" id="316"/>
    <lineage>
        <taxon>Bacteria</taxon>
        <taxon>Pseudomonadati</taxon>
        <taxon>Pseudomonadota</taxon>
        <taxon>Gammaproteobacteria</taxon>
        <taxon>Pseudomonadales</taxon>
        <taxon>Pseudomonadaceae</taxon>
        <taxon>Stutzerimonas</taxon>
    </lineage>
</organism>
<reference evidence="2 3" key="1">
    <citation type="submission" date="2014-03" db="EMBL/GenBank/DDBJ databases">
        <title>Complete genome sequence of Pseudomonas stutzeri 19SMN4.</title>
        <authorList>
            <person name="Brunet-Galmes I."/>
            <person name="Nogales B."/>
            <person name="Busquets A."/>
            <person name="Pena A."/>
            <person name="Gomila M."/>
            <person name="Garcia-Valdes E."/>
            <person name="Lalucat J."/>
            <person name="Bennasar A."/>
            <person name="Bosch R."/>
        </authorList>
    </citation>
    <scope>NUCLEOTIDE SEQUENCE [LARGE SCALE GENOMIC DNA]</scope>
    <source>
        <strain evidence="2 3">19SMN4</strain>
    </source>
</reference>
<evidence type="ECO:0000313" key="2">
    <source>
        <dbReference type="EMBL" id="AHY45117.1"/>
    </source>
</evidence>
<proteinExistence type="predicted"/>
<dbReference type="EMBL" id="CP007509">
    <property type="protein sequence ID" value="AHY45117.1"/>
    <property type="molecule type" value="Genomic_DNA"/>
</dbReference>
<dbReference type="Gene3D" id="2.60.40.3940">
    <property type="match status" value="1"/>
</dbReference>
<dbReference type="KEGG" id="pstu:UIB01_15535"/>
<protein>
    <recommendedName>
        <fullName evidence="1">Putative tail fiber protein gp53-like C-terminal domain-containing protein</fullName>
    </recommendedName>
</protein>
<evidence type="ECO:0000259" key="1">
    <source>
        <dbReference type="Pfam" id="PF21882"/>
    </source>
</evidence>
<gene>
    <name evidence="2" type="ORF">UIB01_15535</name>
</gene>
<dbReference type="AlphaFoldDB" id="A0A023WY29"/>
<evidence type="ECO:0000313" key="3">
    <source>
        <dbReference type="Proteomes" id="UP000025238"/>
    </source>
</evidence>
<dbReference type="PATRIC" id="fig|316.97.peg.3106"/>
<dbReference type="CDD" id="cd19958">
    <property type="entry name" value="pyocin_knob"/>
    <property type="match status" value="1"/>
</dbReference>